<dbReference type="RefSeq" id="WP_281092768.1">
    <property type="nucleotide sequence ID" value="NZ_JARYZI010000001.1"/>
</dbReference>
<organism evidence="2 3">
    <name type="scientific">Fusibacter bizertensis</name>
    <dbReference type="NCBI Taxonomy" id="1488331"/>
    <lineage>
        <taxon>Bacteria</taxon>
        <taxon>Bacillati</taxon>
        <taxon>Bacillota</taxon>
        <taxon>Clostridia</taxon>
        <taxon>Eubacteriales</taxon>
        <taxon>Eubacteriales Family XII. Incertae Sedis</taxon>
        <taxon>Fusibacter</taxon>
    </lineage>
</organism>
<keyword evidence="3" id="KW-1185">Reference proteome</keyword>
<protein>
    <submittedName>
        <fullName evidence="2">Alpha/beta hydrolase</fullName>
    </submittedName>
</protein>
<dbReference type="Pfam" id="PF12697">
    <property type="entry name" value="Abhydrolase_6"/>
    <property type="match status" value="1"/>
</dbReference>
<dbReference type="InterPro" id="IPR029058">
    <property type="entry name" value="AB_hydrolase_fold"/>
</dbReference>
<dbReference type="SUPFAM" id="SSF53474">
    <property type="entry name" value="alpha/beta-Hydrolases"/>
    <property type="match status" value="1"/>
</dbReference>
<sequence>MNGVKYNSFTIGEGMPIVMLHGFQLDHRVMLGACESLLQGKSFKRIYFDLPGMGLTKNYHQIKNADQMLKSIAELIKPLVGNEKFLIVGMSYGGYLARGLRCYFEDQVVGMFLFVPVVEPISTLRKLPVHRVLSEDKAYAATLLSSELEEIRELNTVINAYVVDRQRIEIDEALVLGDEDYLEDYQANGYKASFNVDANNARFDKPVVIMAGKQDSVVGFEDQYALSLQFPRATYLAVDCAAHAMHIEQAELFNAVFNRWIGVFE</sequence>
<dbReference type="GO" id="GO:0016787">
    <property type="term" value="F:hydrolase activity"/>
    <property type="evidence" value="ECO:0007669"/>
    <property type="project" value="UniProtKB-KW"/>
</dbReference>
<reference evidence="2 3" key="1">
    <citation type="submission" date="2023-04" db="EMBL/GenBank/DDBJ databases">
        <title>Fusibacter bizertensis strain WBS, isolated from littoral bottom sediments of the Arctic seas - biochemical and genomic analysis.</title>
        <authorList>
            <person name="Brioukhanov A.L."/>
        </authorList>
    </citation>
    <scope>NUCLEOTIDE SEQUENCE [LARGE SCALE GENOMIC DNA]</scope>
    <source>
        <strain evidence="2 3">WBS</strain>
    </source>
</reference>
<dbReference type="InterPro" id="IPR050266">
    <property type="entry name" value="AB_hydrolase_sf"/>
</dbReference>
<evidence type="ECO:0000259" key="1">
    <source>
        <dbReference type="Pfam" id="PF12697"/>
    </source>
</evidence>
<keyword evidence="2" id="KW-0378">Hydrolase</keyword>
<gene>
    <name evidence="2" type="ORF">QE109_02350</name>
</gene>
<dbReference type="Proteomes" id="UP001158045">
    <property type="component" value="Unassembled WGS sequence"/>
</dbReference>
<accession>A0ABT6N980</accession>
<dbReference type="EMBL" id="JARYZI010000001">
    <property type="protein sequence ID" value="MDH8676968.1"/>
    <property type="molecule type" value="Genomic_DNA"/>
</dbReference>
<dbReference type="PRINTS" id="PR00111">
    <property type="entry name" value="ABHYDROLASE"/>
</dbReference>
<proteinExistence type="predicted"/>
<dbReference type="PANTHER" id="PTHR43798:SF6">
    <property type="entry name" value="HYDROLASE, PUTATIVE (AFU_ORTHOLOGUE AFUA_4G13070)-RELATED"/>
    <property type="match status" value="1"/>
</dbReference>
<dbReference type="InterPro" id="IPR000073">
    <property type="entry name" value="AB_hydrolase_1"/>
</dbReference>
<name>A0ABT6N980_9FIRM</name>
<dbReference type="Gene3D" id="3.40.50.1820">
    <property type="entry name" value="alpha/beta hydrolase"/>
    <property type="match status" value="1"/>
</dbReference>
<dbReference type="PANTHER" id="PTHR43798">
    <property type="entry name" value="MONOACYLGLYCEROL LIPASE"/>
    <property type="match status" value="1"/>
</dbReference>
<evidence type="ECO:0000313" key="3">
    <source>
        <dbReference type="Proteomes" id="UP001158045"/>
    </source>
</evidence>
<feature type="domain" description="AB hydrolase-1" evidence="1">
    <location>
        <begin position="17"/>
        <end position="255"/>
    </location>
</feature>
<comment type="caution">
    <text evidence="2">The sequence shown here is derived from an EMBL/GenBank/DDBJ whole genome shotgun (WGS) entry which is preliminary data.</text>
</comment>
<evidence type="ECO:0000313" key="2">
    <source>
        <dbReference type="EMBL" id="MDH8676968.1"/>
    </source>
</evidence>